<dbReference type="SUPFAM" id="SSF53850">
    <property type="entry name" value="Periplasmic binding protein-like II"/>
    <property type="match status" value="1"/>
</dbReference>
<evidence type="ECO:0000313" key="2">
    <source>
        <dbReference type="EMBL" id="MDR7384904.1"/>
    </source>
</evidence>
<dbReference type="Proteomes" id="UP001183585">
    <property type="component" value="Unassembled WGS sequence"/>
</dbReference>
<sequence>MRTTRARSSRTTAALVAAGAALTLLTAGCAVDPGSDGGGGGDGYDPEEEVTLRLSWWGEAERNATTDDVVADFMAEHPNITVETEPSDFESYFDKIATSTAANDAPDVMALGGAYPQEYGAKGALVDLGTLGEQLDMSPFNEAALSGATYEDAVYGAPTGGNAIGLIANPRVFEEAGVELPDDETWTWDEFADLAAEISDKHPDDGTYGFEMQVTDILGSYAGQRGLGVYDWDGKLAVETDTLVDFWNMELDLVESGAQPNAEVTTEFQGQSPELTLMGTGKAAMGFIYSNLLGTYADASGDDMVLLKIPGEQEFEHPGVTVLPSQYWAVSAQSEHPEAAAMLVDYLVNSPEAGSKILADRGLPFNAEVFAAIEDQLSPKDAESGAYVQEIGETAEPAPPQPEGGSILNDTTILYDSEVLFGTMTPEEAAQAWTADMSAALE</sequence>
<keyword evidence="3" id="KW-1185">Reference proteome</keyword>
<keyword evidence="1" id="KW-0732">Signal</keyword>
<dbReference type="Pfam" id="PF01547">
    <property type="entry name" value="SBP_bac_1"/>
    <property type="match status" value="1"/>
</dbReference>
<dbReference type="PANTHER" id="PTHR43649:SF11">
    <property type="entry name" value="ABC TRANSPORTER SUBSTRATE-BINDING PROTEIN YESO-RELATED"/>
    <property type="match status" value="1"/>
</dbReference>
<protein>
    <submittedName>
        <fullName evidence="2">Multiple sugar transport system substrate-binding protein</fullName>
    </submittedName>
</protein>
<keyword evidence="2" id="KW-0813">Transport</keyword>
<dbReference type="PANTHER" id="PTHR43649">
    <property type="entry name" value="ARABINOSE-BINDING PROTEIN-RELATED"/>
    <property type="match status" value="1"/>
</dbReference>
<evidence type="ECO:0000313" key="3">
    <source>
        <dbReference type="Proteomes" id="UP001183585"/>
    </source>
</evidence>
<dbReference type="RefSeq" id="WP_274993731.1">
    <property type="nucleotide sequence ID" value="NZ_JAJQQP010000005.1"/>
</dbReference>
<organism evidence="2 3">
    <name type="scientific">Promicromonospora iranensis</name>
    <dbReference type="NCBI Taxonomy" id="1105144"/>
    <lineage>
        <taxon>Bacteria</taxon>
        <taxon>Bacillati</taxon>
        <taxon>Actinomycetota</taxon>
        <taxon>Actinomycetes</taxon>
        <taxon>Micrococcales</taxon>
        <taxon>Promicromonosporaceae</taxon>
        <taxon>Promicromonospora</taxon>
    </lineage>
</organism>
<dbReference type="EMBL" id="JAVDYE010000001">
    <property type="protein sequence ID" value="MDR7384904.1"/>
    <property type="molecule type" value="Genomic_DNA"/>
</dbReference>
<gene>
    <name evidence="2" type="ORF">J2S48_004419</name>
</gene>
<evidence type="ECO:0000256" key="1">
    <source>
        <dbReference type="SAM" id="SignalP"/>
    </source>
</evidence>
<name>A0ABU2CU85_9MICO</name>
<dbReference type="InterPro" id="IPR006059">
    <property type="entry name" value="SBP"/>
</dbReference>
<comment type="caution">
    <text evidence="2">The sequence shown here is derived from an EMBL/GenBank/DDBJ whole genome shotgun (WGS) entry which is preliminary data.</text>
</comment>
<proteinExistence type="predicted"/>
<accession>A0ABU2CU85</accession>
<dbReference type="CDD" id="cd13585">
    <property type="entry name" value="PBP2_TMBP_like"/>
    <property type="match status" value="1"/>
</dbReference>
<dbReference type="InterPro" id="IPR050490">
    <property type="entry name" value="Bact_solute-bd_prot1"/>
</dbReference>
<dbReference type="Gene3D" id="3.40.190.10">
    <property type="entry name" value="Periplasmic binding protein-like II"/>
    <property type="match status" value="2"/>
</dbReference>
<dbReference type="PROSITE" id="PS51257">
    <property type="entry name" value="PROKAR_LIPOPROTEIN"/>
    <property type="match status" value="1"/>
</dbReference>
<feature type="chain" id="PRO_5046117724" evidence="1">
    <location>
        <begin position="30"/>
        <end position="442"/>
    </location>
</feature>
<keyword evidence="2" id="KW-0762">Sugar transport</keyword>
<feature type="signal peptide" evidence="1">
    <location>
        <begin position="1"/>
        <end position="29"/>
    </location>
</feature>
<reference evidence="2 3" key="1">
    <citation type="submission" date="2023-07" db="EMBL/GenBank/DDBJ databases">
        <title>Sequencing the genomes of 1000 actinobacteria strains.</title>
        <authorList>
            <person name="Klenk H.-P."/>
        </authorList>
    </citation>
    <scope>NUCLEOTIDE SEQUENCE [LARGE SCALE GENOMIC DNA]</scope>
    <source>
        <strain evidence="2 3">DSM 45554</strain>
    </source>
</reference>